<proteinExistence type="predicted"/>
<evidence type="ECO:0008006" key="3">
    <source>
        <dbReference type="Google" id="ProtNLM"/>
    </source>
</evidence>
<evidence type="ECO:0000256" key="1">
    <source>
        <dbReference type="SAM" id="Phobius"/>
    </source>
</evidence>
<dbReference type="GO" id="GO:0016020">
    <property type="term" value="C:membrane"/>
    <property type="evidence" value="ECO:0007669"/>
    <property type="project" value="GOC"/>
</dbReference>
<dbReference type="GO" id="GO:0000030">
    <property type="term" value="F:mannosyltransferase activity"/>
    <property type="evidence" value="ECO:0007669"/>
    <property type="project" value="TreeGrafter"/>
</dbReference>
<protein>
    <recommendedName>
        <fullName evidence="3">Capsular polysaccharide synthesis protein</fullName>
    </recommendedName>
</protein>
<dbReference type="PANTHER" id="PTHR32385">
    <property type="entry name" value="MANNOSYL PHOSPHORYLINOSITOL CERAMIDE SYNTHASE"/>
    <property type="match status" value="1"/>
</dbReference>
<dbReference type="AlphaFoldDB" id="A0A6C0BIW7"/>
<dbReference type="SUPFAM" id="SSF53448">
    <property type="entry name" value="Nucleotide-diphospho-sugar transferases"/>
    <property type="match status" value="1"/>
</dbReference>
<reference evidence="2" key="1">
    <citation type="journal article" date="2020" name="Nature">
        <title>Giant virus diversity and host interactions through global metagenomics.</title>
        <authorList>
            <person name="Schulz F."/>
            <person name="Roux S."/>
            <person name="Paez-Espino D."/>
            <person name="Jungbluth S."/>
            <person name="Walsh D.A."/>
            <person name="Denef V.J."/>
            <person name="McMahon K.D."/>
            <person name="Konstantinidis K.T."/>
            <person name="Eloe-Fadrosh E.A."/>
            <person name="Kyrpides N.C."/>
            <person name="Woyke T."/>
        </authorList>
    </citation>
    <scope>NUCLEOTIDE SEQUENCE</scope>
    <source>
        <strain evidence="2">GVMAG-M-3300013285-6</strain>
    </source>
</reference>
<dbReference type="GO" id="GO:0051999">
    <property type="term" value="P:mannosyl-inositol phosphorylceramide biosynthetic process"/>
    <property type="evidence" value="ECO:0007669"/>
    <property type="project" value="TreeGrafter"/>
</dbReference>
<dbReference type="PANTHER" id="PTHR32385:SF15">
    <property type="entry name" value="INOSITOL PHOSPHOCERAMIDE MANNOSYLTRANSFERASE 1"/>
    <property type="match status" value="1"/>
</dbReference>
<keyword evidence="1" id="KW-0472">Membrane</keyword>
<dbReference type="Gene3D" id="3.90.550.20">
    <property type="match status" value="1"/>
</dbReference>
<keyword evidence="1" id="KW-0812">Transmembrane</keyword>
<dbReference type="InterPro" id="IPR008441">
    <property type="entry name" value="AfumC-like_glycosyl_Trfase"/>
</dbReference>
<feature type="transmembrane region" description="Helical" evidence="1">
    <location>
        <begin position="7"/>
        <end position="25"/>
    </location>
</feature>
<dbReference type="EMBL" id="MN739168">
    <property type="protein sequence ID" value="QHS92106.1"/>
    <property type="molecule type" value="Genomic_DNA"/>
</dbReference>
<name>A0A6C0BIW7_9ZZZZ</name>
<dbReference type="Pfam" id="PF05704">
    <property type="entry name" value="Caps_synth"/>
    <property type="match status" value="1"/>
</dbReference>
<sequence length="289" mass="33899">MAKKNTYLLYTLLFLLVIALVWMSTQSRREYFSQKIPKKIWTYWDDEVIKNKTVLLCIDSWKKYNPEYEVVVLNPKNLKDYLDLDIENMKMNDGPTRESDIIRINILQKYGGVWVDASILMTAPLDFTSEEYEYYGYKIAAFESKKGVPVLENWFFATVPDGKFITAWRDEFIKANNFSTVEDALESLKKQGVNYDNISFPVYLFMHICAQKILQKEMSADQIKKTFFLRTAEETALKYLTANDWDSGKALESLCRGENVMPLIKFRGGERGYLEDHPDLRECIFKKYV</sequence>
<keyword evidence="1" id="KW-1133">Transmembrane helix</keyword>
<dbReference type="InterPro" id="IPR029044">
    <property type="entry name" value="Nucleotide-diphossugar_trans"/>
</dbReference>
<dbReference type="InterPro" id="IPR051706">
    <property type="entry name" value="Glycosyltransferase_domain"/>
</dbReference>
<organism evidence="2">
    <name type="scientific">viral metagenome</name>
    <dbReference type="NCBI Taxonomy" id="1070528"/>
    <lineage>
        <taxon>unclassified sequences</taxon>
        <taxon>metagenomes</taxon>
        <taxon>organismal metagenomes</taxon>
    </lineage>
</organism>
<accession>A0A6C0BIW7</accession>
<evidence type="ECO:0000313" key="2">
    <source>
        <dbReference type="EMBL" id="QHS92106.1"/>
    </source>
</evidence>